<organism evidence="7 8">
    <name type="scientific">Durio zibethinus</name>
    <name type="common">Durian</name>
    <dbReference type="NCBI Taxonomy" id="66656"/>
    <lineage>
        <taxon>Eukaryota</taxon>
        <taxon>Viridiplantae</taxon>
        <taxon>Streptophyta</taxon>
        <taxon>Embryophyta</taxon>
        <taxon>Tracheophyta</taxon>
        <taxon>Spermatophyta</taxon>
        <taxon>Magnoliopsida</taxon>
        <taxon>eudicotyledons</taxon>
        <taxon>Gunneridae</taxon>
        <taxon>Pentapetalae</taxon>
        <taxon>rosids</taxon>
        <taxon>malvids</taxon>
        <taxon>Malvales</taxon>
        <taxon>Malvaceae</taxon>
        <taxon>Helicteroideae</taxon>
        <taxon>Durio</taxon>
    </lineage>
</organism>
<dbReference type="InterPro" id="IPR042197">
    <property type="entry name" value="Apaf_helical"/>
</dbReference>
<dbReference type="Gene3D" id="3.40.50.300">
    <property type="entry name" value="P-loop containing nucleotide triphosphate hydrolases"/>
    <property type="match status" value="1"/>
</dbReference>
<evidence type="ECO:0000259" key="6">
    <source>
        <dbReference type="Pfam" id="PF18052"/>
    </source>
</evidence>
<dbReference type="Gene3D" id="1.20.5.4130">
    <property type="match status" value="1"/>
</dbReference>
<dbReference type="PRINTS" id="PR00364">
    <property type="entry name" value="DISEASERSIST"/>
</dbReference>
<reference evidence="8" key="1">
    <citation type="submission" date="2025-08" db="UniProtKB">
        <authorList>
            <consortium name="RefSeq"/>
        </authorList>
    </citation>
    <scope>IDENTIFICATION</scope>
    <source>
        <tissue evidence="8">Fruit stalk</tissue>
    </source>
</reference>
<keyword evidence="1" id="KW-0677">Repeat</keyword>
<evidence type="ECO:0000313" key="8">
    <source>
        <dbReference type="RefSeq" id="XP_022718937.1"/>
    </source>
</evidence>
<dbReference type="RefSeq" id="XP_022718937.1">
    <property type="nucleotide sequence ID" value="XM_022863202.1"/>
</dbReference>
<keyword evidence="2" id="KW-0547">Nucleotide-binding</keyword>
<gene>
    <name evidence="8" type="primary">LOC111277061</name>
</gene>
<evidence type="ECO:0000259" key="5">
    <source>
        <dbReference type="Pfam" id="PF00931"/>
    </source>
</evidence>
<dbReference type="SUPFAM" id="SSF52540">
    <property type="entry name" value="P-loop containing nucleoside triphosphate hydrolases"/>
    <property type="match status" value="1"/>
</dbReference>
<proteinExistence type="predicted"/>
<dbReference type="PANTHER" id="PTHR36766:SF61">
    <property type="entry name" value="NB-ARC DOMAIN DISEASE RESISTANCE PROTEIN"/>
    <property type="match status" value="1"/>
</dbReference>
<dbReference type="InterPro" id="IPR027417">
    <property type="entry name" value="P-loop_NTPase"/>
</dbReference>
<protein>
    <submittedName>
        <fullName evidence="8">Disease resistance protein RGA1</fullName>
    </submittedName>
</protein>
<name>A0A6P5WTC0_DURZI</name>
<evidence type="ECO:0000256" key="4">
    <source>
        <dbReference type="ARBA" id="ARBA00022840"/>
    </source>
</evidence>
<dbReference type="GeneID" id="111277061"/>
<keyword evidence="3" id="KW-0611">Plant defense</keyword>
<evidence type="ECO:0000313" key="7">
    <source>
        <dbReference type="Proteomes" id="UP000515121"/>
    </source>
</evidence>
<keyword evidence="7" id="KW-1185">Reference proteome</keyword>
<dbReference type="Pfam" id="PF00931">
    <property type="entry name" value="NB-ARC"/>
    <property type="match status" value="1"/>
</dbReference>
<dbReference type="InterPro" id="IPR041118">
    <property type="entry name" value="Rx_N"/>
</dbReference>
<dbReference type="CDD" id="cd14798">
    <property type="entry name" value="RX-CC_like"/>
    <property type="match status" value="1"/>
</dbReference>
<dbReference type="InterPro" id="IPR002182">
    <property type="entry name" value="NB-ARC"/>
</dbReference>
<dbReference type="OrthoDB" id="975059at2759"/>
<keyword evidence="4" id="KW-0067">ATP-binding</keyword>
<dbReference type="GO" id="GO:0006952">
    <property type="term" value="P:defense response"/>
    <property type="evidence" value="ECO:0007669"/>
    <property type="project" value="UniProtKB-KW"/>
</dbReference>
<dbReference type="Pfam" id="PF18052">
    <property type="entry name" value="Rx_N"/>
    <property type="match status" value="1"/>
</dbReference>
<dbReference type="GO" id="GO:0043531">
    <property type="term" value="F:ADP binding"/>
    <property type="evidence" value="ECO:0007669"/>
    <property type="project" value="InterPro"/>
</dbReference>
<accession>A0A6P5WTC0</accession>
<dbReference type="AlphaFoldDB" id="A0A6P5WTC0"/>
<evidence type="ECO:0000256" key="3">
    <source>
        <dbReference type="ARBA" id="ARBA00022821"/>
    </source>
</evidence>
<evidence type="ECO:0000256" key="1">
    <source>
        <dbReference type="ARBA" id="ARBA00022737"/>
    </source>
</evidence>
<sequence length="492" mass="56574">MAESFVAIVAEQLLEKIISLAGKETLSLWNLTRDLRRLQETVAYIKAVLLDAEKRQQQNETLRLSLGKLRDVLYDAEDVLDEFRCEALQKELINRRSTTTKLVRFPPLSISFAFPLRMSHKIKKINDKLDTIASDFKRFNLGLEEKVENRRIILRDTHSFVISSNVIGRNQDKENIIDLLVKPTDADKIPVISIVGIGGLGKTTLAQLVYNDERITRFFPLKIWVCVSDEFDLARLLCEIIYSITGERCNGLPVNALQIHLRMLLNGKKILLVLDDVWNEDHVKWMELRDLLMTRGNFQQSKILVTTRSSKVASIVGTIASYKLNCLSHKDCLSLFVKWAFREGDEKIYPNLLRIGDEIVKKCKGVPLAVRTLGSLLYMKTELHEWEFIKDNDIWKLDQNENDILPMLRLSYNYLPSHLQRCLTYLSLFQRILFMILIISSNSGWPLDLLKALSERKSGKTLGYGISKNYGRGGLSKMSRINMDFTDLKSMT</sequence>
<dbReference type="GO" id="GO:0005524">
    <property type="term" value="F:ATP binding"/>
    <property type="evidence" value="ECO:0007669"/>
    <property type="project" value="UniProtKB-KW"/>
</dbReference>
<dbReference type="PANTHER" id="PTHR36766">
    <property type="entry name" value="PLANT BROAD-SPECTRUM MILDEW RESISTANCE PROTEIN RPW8"/>
    <property type="match status" value="1"/>
</dbReference>
<dbReference type="Gene3D" id="1.10.8.430">
    <property type="entry name" value="Helical domain of apoptotic protease-activating factors"/>
    <property type="match status" value="1"/>
</dbReference>
<evidence type="ECO:0000256" key="2">
    <source>
        <dbReference type="ARBA" id="ARBA00022741"/>
    </source>
</evidence>
<feature type="domain" description="Disease resistance N-terminal" evidence="6">
    <location>
        <begin position="11"/>
        <end position="95"/>
    </location>
</feature>
<dbReference type="InterPro" id="IPR038005">
    <property type="entry name" value="RX-like_CC"/>
</dbReference>
<dbReference type="KEGG" id="dzi:111277061"/>
<dbReference type="Proteomes" id="UP000515121">
    <property type="component" value="Unplaced"/>
</dbReference>
<feature type="domain" description="NB-ARC" evidence="5">
    <location>
        <begin position="170"/>
        <end position="343"/>
    </location>
</feature>